<organism evidence="1 2">
    <name type="scientific">Chryseosolibacter indicus</name>
    <dbReference type="NCBI Taxonomy" id="2782351"/>
    <lineage>
        <taxon>Bacteria</taxon>
        <taxon>Pseudomonadati</taxon>
        <taxon>Bacteroidota</taxon>
        <taxon>Cytophagia</taxon>
        <taxon>Cytophagales</taxon>
        <taxon>Chryseotaleaceae</taxon>
        <taxon>Chryseosolibacter</taxon>
    </lineage>
</organism>
<comment type="caution">
    <text evidence="1">The sequence shown here is derived from an EMBL/GenBank/DDBJ whole genome shotgun (WGS) entry which is preliminary data.</text>
</comment>
<sequence length="406" mass="46535">MPCPNKSLSQVSKTLLALTFLGLIFHFNGFSQTQSTIPYFTYGKGLGITSPDSLFQLNIRFRMQNRLGLRTKSESNLDISEVEARIRRLRLRFDGFVYTKKLNYVIQLAFTRSDMDYDDTGFPNVVRDAMVLYNFNKHFTIGLGQTKLPGNRQRVNSSGDLQLPDRSIVNSTFNIDRDFGLQLYYNNSISSLYYVLRGAISSGEGRNFNSSDRGLAYTGRIEFLPLGTFTNNGDYFEGDLARESKPKVSLGLSYSNNQNAIRTGGQLGKFLFAPRDIQTYMADFLFKYNGWAFASEFIKRNANDPITVNDAGEQRHVYVGHGENYQGSYLFKNNFEVIGRYSRVKPDEDLIEIEEIVEQYTLGFTKYLRGHRVKLQSELTYENNNWLNDTEDTGSYIVRFQIEFGI</sequence>
<dbReference type="RefSeq" id="WP_254155066.1">
    <property type="nucleotide sequence ID" value="NZ_JAHESD010000046.1"/>
</dbReference>
<evidence type="ECO:0000313" key="2">
    <source>
        <dbReference type="Proteomes" id="UP000772618"/>
    </source>
</evidence>
<dbReference type="Gene3D" id="2.40.160.10">
    <property type="entry name" value="Porin"/>
    <property type="match status" value="1"/>
</dbReference>
<name>A0ABS5VWB4_9BACT</name>
<keyword evidence="2" id="KW-1185">Reference proteome</keyword>
<protein>
    <submittedName>
        <fullName evidence="1">Porin</fullName>
    </submittedName>
</protein>
<dbReference type="Proteomes" id="UP000772618">
    <property type="component" value="Unassembled WGS sequence"/>
</dbReference>
<dbReference type="InterPro" id="IPR010870">
    <property type="entry name" value="Porin_O/P"/>
</dbReference>
<evidence type="ECO:0000313" key="1">
    <source>
        <dbReference type="EMBL" id="MBT1705112.1"/>
    </source>
</evidence>
<dbReference type="EMBL" id="JAHESD010000046">
    <property type="protein sequence ID" value="MBT1705112.1"/>
    <property type="molecule type" value="Genomic_DNA"/>
</dbReference>
<proteinExistence type="predicted"/>
<accession>A0ABS5VWB4</accession>
<dbReference type="SUPFAM" id="SSF56935">
    <property type="entry name" value="Porins"/>
    <property type="match status" value="1"/>
</dbReference>
<dbReference type="InterPro" id="IPR023614">
    <property type="entry name" value="Porin_dom_sf"/>
</dbReference>
<dbReference type="Pfam" id="PF07396">
    <property type="entry name" value="Porin_O_P"/>
    <property type="match status" value="1"/>
</dbReference>
<reference evidence="1 2" key="1">
    <citation type="submission" date="2021-05" db="EMBL/GenBank/DDBJ databases">
        <title>A Polyphasic approach of four new species of the genus Ohtaekwangia: Ohtaekwangia histidinii sp. nov., Ohtaekwangia cretensis sp. nov., Ohtaekwangia indiensis sp. nov., Ohtaekwangia reichenbachii sp. nov. from diverse environment.</title>
        <authorList>
            <person name="Octaviana S."/>
        </authorList>
    </citation>
    <scope>NUCLEOTIDE SEQUENCE [LARGE SCALE GENOMIC DNA]</scope>
    <source>
        <strain evidence="1 2">PWU20</strain>
    </source>
</reference>
<gene>
    <name evidence="1" type="ORF">KK060_17595</name>
</gene>